<name>A0A2U2N5U2_9BIFI</name>
<comment type="caution">
    <text evidence="2">The sequence shown here is derived from an EMBL/GenBank/DDBJ whole genome shotgun (WGS) entry which is preliminary data.</text>
</comment>
<proteinExistence type="predicted"/>
<accession>A0A2U2N5U2</accession>
<dbReference type="GO" id="GO:0000030">
    <property type="term" value="F:mannosyltransferase activity"/>
    <property type="evidence" value="ECO:0007669"/>
    <property type="project" value="TreeGrafter"/>
</dbReference>
<dbReference type="AlphaFoldDB" id="A0A2U2N5U2"/>
<dbReference type="EMBL" id="QFFM01000017">
    <property type="protein sequence ID" value="PWG64453.1"/>
    <property type="molecule type" value="Genomic_DNA"/>
</dbReference>
<dbReference type="PANTHER" id="PTHR32385:SF15">
    <property type="entry name" value="INOSITOL PHOSPHOCERAMIDE MANNOSYLTRANSFERASE 1"/>
    <property type="match status" value="1"/>
</dbReference>
<dbReference type="InterPro" id="IPR051706">
    <property type="entry name" value="Glycosyltransferase_domain"/>
</dbReference>
<dbReference type="InterPro" id="IPR029044">
    <property type="entry name" value="Nucleotide-diphossugar_trans"/>
</dbReference>
<protein>
    <submittedName>
        <fullName evidence="2">Glycosyl transferase</fullName>
    </submittedName>
</protein>
<dbReference type="GO" id="GO:0051999">
    <property type="term" value="P:mannosyl-inositol phosphorylceramide biosynthetic process"/>
    <property type="evidence" value="ECO:0007669"/>
    <property type="project" value="TreeGrafter"/>
</dbReference>
<dbReference type="OrthoDB" id="277808at2"/>
<keyword evidence="3" id="KW-1185">Reference proteome</keyword>
<evidence type="ECO:0000313" key="3">
    <source>
        <dbReference type="Proteomes" id="UP000245876"/>
    </source>
</evidence>
<evidence type="ECO:0000313" key="2">
    <source>
        <dbReference type="EMBL" id="PWG64453.1"/>
    </source>
</evidence>
<dbReference type="GO" id="GO:0016020">
    <property type="term" value="C:membrane"/>
    <property type="evidence" value="ECO:0007669"/>
    <property type="project" value="GOC"/>
</dbReference>
<gene>
    <name evidence="2" type="ORF">DF196_08700</name>
</gene>
<organism evidence="2 3">
    <name type="scientific">Bifidobacterium callitrichidarum</name>
    <dbReference type="NCBI Taxonomy" id="2052941"/>
    <lineage>
        <taxon>Bacteria</taxon>
        <taxon>Bacillati</taxon>
        <taxon>Actinomycetota</taxon>
        <taxon>Actinomycetes</taxon>
        <taxon>Bifidobacteriales</taxon>
        <taxon>Bifidobacteriaceae</taxon>
        <taxon>Bifidobacterium</taxon>
    </lineage>
</organism>
<dbReference type="Pfam" id="PF04488">
    <property type="entry name" value="Gly_transf_sug"/>
    <property type="match status" value="1"/>
</dbReference>
<dbReference type="Gene3D" id="3.90.550.20">
    <property type="match status" value="1"/>
</dbReference>
<dbReference type="Proteomes" id="UP000245876">
    <property type="component" value="Unassembled WGS sequence"/>
</dbReference>
<evidence type="ECO:0000256" key="1">
    <source>
        <dbReference type="ARBA" id="ARBA00022679"/>
    </source>
</evidence>
<sequence>MIPKVIHYCWFGGAPLPEKERRCMESWKKFAPDYEIIQWDESNYDVHKNRYMADAYDRKKWGFVPDYARFDIIYTHGGIYLDTDVELMKPLDDLLKNKAYMGFESGEWINGGIGFGAEAGNSLIKGLRDMYDELSFVDEQGELNLTPSPQYITDFLVNHGLLQNNTMQVLEGEMRIYPTDYFAAKDYETGKVHMTVNTVSIHQYSGTWQSPKKKVARTIKRLVGEQAFNKLVAIKKSVKK</sequence>
<dbReference type="SUPFAM" id="SSF53448">
    <property type="entry name" value="Nucleotide-diphospho-sugar transferases"/>
    <property type="match status" value="1"/>
</dbReference>
<dbReference type="RefSeq" id="WP_109057454.1">
    <property type="nucleotide sequence ID" value="NZ_QFFM01000017.1"/>
</dbReference>
<keyword evidence="1 2" id="KW-0808">Transferase</keyword>
<reference evidence="2 3" key="1">
    <citation type="journal article" date="2018" name="Int. J. Syst. Evol. Microbiol.">
        <title>Bifidobacterium callitrichidarum sp. nov. from the faeces of the emperor tamarin (Saguinus imperator).</title>
        <authorList>
            <person name="Modesto M."/>
            <person name="Michelini S."/>
            <person name="Sansosti M.C."/>
            <person name="De Filippo C."/>
            <person name="Cavalieri D."/>
            <person name="Qvirist L."/>
            <person name="Andlid T."/>
            <person name="Spiezio C."/>
            <person name="Sandri C."/>
            <person name="Pascarelli S."/>
            <person name="Sgorbati B."/>
            <person name="Mattarelli P."/>
        </authorList>
    </citation>
    <scope>NUCLEOTIDE SEQUENCE [LARGE SCALE GENOMIC DNA]</scope>
    <source>
        <strain evidence="2 3">TRI 5</strain>
    </source>
</reference>
<dbReference type="PANTHER" id="PTHR32385">
    <property type="entry name" value="MANNOSYL PHOSPHORYLINOSITOL CERAMIDE SYNTHASE"/>
    <property type="match status" value="1"/>
</dbReference>
<dbReference type="InterPro" id="IPR007577">
    <property type="entry name" value="GlycoTrfase_DXD_sugar-bd_CS"/>
</dbReference>